<protein>
    <recommendedName>
        <fullName evidence="4">Transposase MuDR plant domain-containing protein</fullName>
    </recommendedName>
</protein>
<dbReference type="STRING" id="329884.A0A4U0XAW9"/>
<organism evidence="2 3">
    <name type="scientific">Friedmanniomyces simplex</name>
    <dbReference type="NCBI Taxonomy" id="329884"/>
    <lineage>
        <taxon>Eukaryota</taxon>
        <taxon>Fungi</taxon>
        <taxon>Dikarya</taxon>
        <taxon>Ascomycota</taxon>
        <taxon>Pezizomycotina</taxon>
        <taxon>Dothideomycetes</taxon>
        <taxon>Dothideomycetidae</taxon>
        <taxon>Mycosphaerellales</taxon>
        <taxon>Teratosphaeriaceae</taxon>
        <taxon>Friedmanniomyces</taxon>
    </lineage>
</organism>
<dbReference type="Proteomes" id="UP000309340">
    <property type="component" value="Unassembled WGS sequence"/>
</dbReference>
<evidence type="ECO:0000313" key="3">
    <source>
        <dbReference type="Proteomes" id="UP000309340"/>
    </source>
</evidence>
<comment type="caution">
    <text evidence="2">The sequence shown here is derived from an EMBL/GenBank/DDBJ whole genome shotgun (WGS) entry which is preliminary data.</text>
</comment>
<name>A0A4U0XAW9_9PEZI</name>
<feature type="compositionally biased region" description="Acidic residues" evidence="1">
    <location>
        <begin position="100"/>
        <end position="112"/>
    </location>
</feature>
<dbReference type="OrthoDB" id="125347at2759"/>
<evidence type="ECO:0000313" key="2">
    <source>
        <dbReference type="EMBL" id="TKA72967.1"/>
    </source>
</evidence>
<evidence type="ECO:0008006" key="4">
    <source>
        <dbReference type="Google" id="ProtNLM"/>
    </source>
</evidence>
<keyword evidence="3" id="KW-1185">Reference proteome</keyword>
<gene>
    <name evidence="2" type="ORF">B0A55_05307</name>
</gene>
<feature type="region of interest" description="Disordered" evidence="1">
    <location>
        <begin position="37"/>
        <end position="132"/>
    </location>
</feature>
<evidence type="ECO:0000256" key="1">
    <source>
        <dbReference type="SAM" id="MobiDB-lite"/>
    </source>
</evidence>
<accession>A0A4U0XAW9</accession>
<proteinExistence type="predicted"/>
<sequence>MEEINSLRQQLSAAQFLVNTSLAQLQRAEEQYTAAHQFHVRRLPRNTASSQRDLGGSGGRGGSNVDPSLQNDPAETPDDGIDGDAQQDTPLYDGAAGHVDDEECNPDQEPDDSPQKQPEATEYPTPEGMTLPDFTVKTIYPNLASVKTAAETHALAQGWTVATKKRDRSRIMLGCRKTPTCHYHVRAETCVDGARISAYKPTHTCINVPDAAPKRHQVSALRFLREEVPKLMEVNPTTPSREIQEAVFQRFGTRVPLGQCIKLKGRSRVKKVYVQGCSRCGVKGHNKLTCTVGRVVESA</sequence>
<dbReference type="AlphaFoldDB" id="A0A4U0XAW9"/>
<dbReference type="EMBL" id="NAJQ01000285">
    <property type="protein sequence ID" value="TKA72967.1"/>
    <property type="molecule type" value="Genomic_DNA"/>
</dbReference>
<reference evidence="2 3" key="1">
    <citation type="submission" date="2017-03" db="EMBL/GenBank/DDBJ databases">
        <title>Genomes of endolithic fungi from Antarctica.</title>
        <authorList>
            <person name="Coleine C."/>
            <person name="Masonjones S."/>
            <person name="Stajich J.E."/>
        </authorList>
    </citation>
    <scope>NUCLEOTIDE SEQUENCE [LARGE SCALE GENOMIC DNA]</scope>
    <source>
        <strain evidence="2 3">CCFEE 5184</strain>
    </source>
</reference>